<dbReference type="PANTHER" id="PTHR38340">
    <property type="entry name" value="S-LAYER PROTEIN"/>
    <property type="match status" value="1"/>
</dbReference>
<dbReference type="GO" id="GO:0005509">
    <property type="term" value="F:calcium ion binding"/>
    <property type="evidence" value="ECO:0007669"/>
    <property type="project" value="InterPro"/>
</dbReference>
<sequence>MALTWEEIRDHDANAAAALLRALVQRGEEFPAHGAAVRRHEGVMAWGGPAREAANTTFEGNQAYANEAGSAATRLAAALSGNFDARSHLRDVVSNIIEDGAQLRFTFSDSGEIKDFYGSSGLWSELPADQKSLYLKLRDELPKRVDDALAQGQKLDEAAATALMGAAGLAVPSALNPEQTSAESLGDGLAFTRDQGMVVFKTGDGDDNVSVKQGTGGRLVVTVNGQSQTLSAQDSQNVLIQTQGGNDRVSVDPNVTVRVRFQLGDGNDTIDDQAIGGSYIDAGAGDDTVTLGGGHNTVYLGSGNNTVTGTKGADYINGGSGNNKINAGSGNSVIYAGTGNSTVNAGTGKNTIYAGSGQATINNQGGNDTIYAQAGTHVNEGSGHNQVVTIQPLEVPDNITVNGSPEFQRRMQDDFELLAASPDGQKMLQGLGHSGHTLLIDDGHLLNDGKVLYNNGYTAPAIGDQPVSNSNSDFYYDMKHDRPGPGTDAIISIDTTLTSLGDIAQGSTPDYHELNPTVVLYHEMAHAYDDMNGTMMPGDYGPKGKDPVDAQTFGWGQNLANAEREAVGLPVDWDNNPNTPEAPVPDYVHPHDVTENALREEMGLPDREHYLG</sequence>
<dbReference type="GO" id="GO:0005576">
    <property type="term" value="C:extracellular region"/>
    <property type="evidence" value="ECO:0007669"/>
    <property type="project" value="UniProtKB-SubCell"/>
</dbReference>
<dbReference type="OrthoDB" id="5952792at2"/>
<dbReference type="PANTHER" id="PTHR38340:SF1">
    <property type="entry name" value="S-LAYER PROTEIN"/>
    <property type="match status" value="1"/>
</dbReference>
<proteinExistence type="predicted"/>
<dbReference type="InterPro" id="IPR011049">
    <property type="entry name" value="Serralysin-like_metalloprot_C"/>
</dbReference>
<organism evidence="3 4">
    <name type="scientific">Segniliparus rugosus (strain ATCC BAA-974 / DSM 45345 / CCUG 50838 / CIP 108380 / JCM 13579 / CDC 945)</name>
    <dbReference type="NCBI Taxonomy" id="679197"/>
    <lineage>
        <taxon>Bacteria</taxon>
        <taxon>Bacillati</taxon>
        <taxon>Actinomycetota</taxon>
        <taxon>Actinomycetes</taxon>
        <taxon>Mycobacteriales</taxon>
        <taxon>Segniliparaceae</taxon>
        <taxon>Segniliparus</taxon>
    </lineage>
</organism>
<dbReference type="EMBL" id="ACZI02000002">
    <property type="protein sequence ID" value="ERG69254.1"/>
    <property type="molecule type" value="Genomic_DNA"/>
</dbReference>
<gene>
    <name evidence="3" type="ORF">HMPREF9336_04145</name>
</gene>
<evidence type="ECO:0000313" key="3">
    <source>
        <dbReference type="EMBL" id="ERG69254.1"/>
    </source>
</evidence>
<dbReference type="Pfam" id="PF14891">
    <property type="entry name" value="Peptidase_M91"/>
    <property type="match status" value="1"/>
</dbReference>
<protein>
    <submittedName>
        <fullName evidence="3">Uncharacterized protein</fullName>
    </submittedName>
</protein>
<name>U1N4Z6_SEGRC</name>
<keyword evidence="4" id="KW-1185">Reference proteome</keyword>
<comment type="caution">
    <text evidence="3">The sequence shown here is derived from an EMBL/GenBank/DDBJ whole genome shotgun (WGS) entry which is preliminary data.</text>
</comment>
<dbReference type="SUPFAM" id="SSF51120">
    <property type="entry name" value="beta-Roll"/>
    <property type="match status" value="1"/>
</dbReference>
<dbReference type="HOGENOM" id="CLU_439974_0_0_11"/>
<dbReference type="eggNOG" id="COG2931">
    <property type="taxonomic scope" value="Bacteria"/>
</dbReference>
<dbReference type="InterPro" id="IPR001343">
    <property type="entry name" value="Hemolysn_Ca-bd"/>
</dbReference>
<dbReference type="InterPro" id="IPR050557">
    <property type="entry name" value="RTX_toxin/Mannuronan_C5-epim"/>
</dbReference>
<dbReference type="Pfam" id="PF00353">
    <property type="entry name" value="HemolysinCabind"/>
    <property type="match status" value="1"/>
</dbReference>
<reference evidence="3 4" key="1">
    <citation type="journal article" date="2011" name="Stand. Genomic Sci.">
        <title>High quality draft genome sequence of Segniliparus rugosus CDC 945(T)= (ATCC BAA-974(T)).</title>
        <authorList>
            <person name="Earl A.M."/>
            <person name="Desjardins C.A."/>
            <person name="Fitzgerald M.G."/>
            <person name="Arachchi H.M."/>
            <person name="Zeng Q."/>
            <person name="Mehta T."/>
            <person name="Griggs A."/>
            <person name="Birren B.W."/>
            <person name="Toney N.C."/>
            <person name="Carr J."/>
            <person name="Posey J."/>
            <person name="Butler W.R."/>
        </authorList>
    </citation>
    <scope>NUCLEOTIDE SEQUENCE [LARGE SCALE GENOMIC DNA]</scope>
    <source>
        <strain evidence="4">ATCC BAA-974 / DSM 45345 / CCUG 50838 / CIP 108380 / JCM 13579 / CDC 945</strain>
    </source>
</reference>
<dbReference type="STRING" id="679197.HMPREF9336_04145"/>
<keyword evidence="2" id="KW-0964">Secreted</keyword>
<evidence type="ECO:0000313" key="4">
    <source>
        <dbReference type="Proteomes" id="UP000004816"/>
    </source>
</evidence>
<evidence type="ECO:0000256" key="1">
    <source>
        <dbReference type="ARBA" id="ARBA00004613"/>
    </source>
</evidence>
<accession>U1N4Z6</accession>
<evidence type="ECO:0000256" key="2">
    <source>
        <dbReference type="ARBA" id="ARBA00022525"/>
    </source>
</evidence>
<dbReference type="Proteomes" id="UP000004816">
    <property type="component" value="Unassembled WGS sequence"/>
</dbReference>
<comment type="subcellular location">
    <subcellularLocation>
        <location evidence="1">Secreted</location>
    </subcellularLocation>
</comment>
<dbReference type="Gene3D" id="2.160.20.160">
    <property type="match status" value="1"/>
</dbReference>
<dbReference type="InterPro" id="IPR028208">
    <property type="entry name" value="Effector_pro_NleD-like"/>
</dbReference>
<dbReference type="RefSeq" id="WP_021030113.1">
    <property type="nucleotide sequence ID" value="NZ_KI391953.1"/>
</dbReference>
<dbReference type="AlphaFoldDB" id="U1N4Z6"/>